<evidence type="ECO:0000313" key="2">
    <source>
        <dbReference type="Proteomes" id="UP001362999"/>
    </source>
</evidence>
<accession>A0AAW0D7Q3</accession>
<keyword evidence="2" id="KW-1185">Reference proteome</keyword>
<protein>
    <submittedName>
        <fullName evidence="1">Uncharacterized protein</fullName>
    </submittedName>
</protein>
<dbReference type="Proteomes" id="UP001362999">
    <property type="component" value="Unassembled WGS sequence"/>
</dbReference>
<comment type="caution">
    <text evidence="1">The sequence shown here is derived from an EMBL/GenBank/DDBJ whole genome shotgun (WGS) entry which is preliminary data.</text>
</comment>
<proteinExistence type="predicted"/>
<dbReference type="EMBL" id="JAWWNJ010000010">
    <property type="protein sequence ID" value="KAK7046998.1"/>
    <property type="molecule type" value="Genomic_DNA"/>
</dbReference>
<sequence length="182" mass="20308">MRFSLRRSLRGYTGGKWRSLPSETSEEWYNSKRREESIGSVLAFNYLCNLRKRRVNVLGCATSIKLGALVYKAWLQAVNHTDLTPLTRQPHPHASLVPCRDPSAKPYPFSQGRAGYNAIETLTLACPDQYSKAGEILQFSLGNESGADESGRNLEAKVKNVVPNQNGFVATLLDAYTKIERS</sequence>
<reference evidence="1 2" key="1">
    <citation type="journal article" date="2024" name="J Genomics">
        <title>Draft genome sequencing and assembly of Favolaschia claudopus CIRM-BRFM 2984 isolated from oak limbs.</title>
        <authorList>
            <person name="Navarro D."/>
            <person name="Drula E."/>
            <person name="Chaduli D."/>
            <person name="Cazenave R."/>
            <person name="Ahrendt S."/>
            <person name="Wang J."/>
            <person name="Lipzen A."/>
            <person name="Daum C."/>
            <person name="Barry K."/>
            <person name="Grigoriev I.V."/>
            <person name="Favel A."/>
            <person name="Rosso M.N."/>
            <person name="Martin F."/>
        </authorList>
    </citation>
    <scope>NUCLEOTIDE SEQUENCE [LARGE SCALE GENOMIC DNA]</scope>
    <source>
        <strain evidence="1 2">CIRM-BRFM 2984</strain>
    </source>
</reference>
<gene>
    <name evidence="1" type="ORF">R3P38DRAFT_3176413</name>
</gene>
<organism evidence="1 2">
    <name type="scientific">Favolaschia claudopus</name>
    <dbReference type="NCBI Taxonomy" id="2862362"/>
    <lineage>
        <taxon>Eukaryota</taxon>
        <taxon>Fungi</taxon>
        <taxon>Dikarya</taxon>
        <taxon>Basidiomycota</taxon>
        <taxon>Agaricomycotina</taxon>
        <taxon>Agaricomycetes</taxon>
        <taxon>Agaricomycetidae</taxon>
        <taxon>Agaricales</taxon>
        <taxon>Marasmiineae</taxon>
        <taxon>Mycenaceae</taxon>
        <taxon>Favolaschia</taxon>
    </lineage>
</organism>
<evidence type="ECO:0000313" key="1">
    <source>
        <dbReference type="EMBL" id="KAK7046998.1"/>
    </source>
</evidence>
<dbReference type="AlphaFoldDB" id="A0AAW0D7Q3"/>
<name>A0AAW0D7Q3_9AGAR</name>